<reference evidence="1" key="1">
    <citation type="submission" date="2023-07" db="EMBL/GenBank/DDBJ databases">
        <title>Fictibacillus sp. isolated from freshwater pond.</title>
        <authorList>
            <person name="Kirdat K."/>
            <person name="Bhat A."/>
            <person name="Mourya A."/>
            <person name="Yadav A."/>
        </authorList>
    </citation>
    <scope>NUCLEOTIDE SEQUENCE</scope>
    <source>
        <strain evidence="1">NE201</strain>
    </source>
</reference>
<evidence type="ECO:0000313" key="1">
    <source>
        <dbReference type="EMBL" id="MDN4526427.1"/>
    </source>
</evidence>
<dbReference type="Gene3D" id="3.40.50.880">
    <property type="match status" value="1"/>
</dbReference>
<dbReference type="Proteomes" id="UP001172721">
    <property type="component" value="Unassembled WGS sequence"/>
</dbReference>
<dbReference type="RefSeq" id="WP_301167453.1">
    <property type="nucleotide sequence ID" value="NZ_JAUHTR010000011.1"/>
</dbReference>
<dbReference type="EMBL" id="JAUHTR010000011">
    <property type="protein sequence ID" value="MDN4526427.1"/>
    <property type="molecule type" value="Genomic_DNA"/>
</dbReference>
<dbReference type="InterPro" id="IPR044668">
    <property type="entry name" value="PuuD-like"/>
</dbReference>
<dbReference type="InterPro" id="IPR029062">
    <property type="entry name" value="Class_I_gatase-like"/>
</dbReference>
<evidence type="ECO:0000313" key="2">
    <source>
        <dbReference type="Proteomes" id="UP001172721"/>
    </source>
</evidence>
<accession>A0ABT8I1R1</accession>
<dbReference type="InterPro" id="IPR011697">
    <property type="entry name" value="Peptidase_C26"/>
</dbReference>
<dbReference type="Pfam" id="PF07722">
    <property type="entry name" value="Peptidase_C26"/>
    <property type="match status" value="1"/>
</dbReference>
<dbReference type="PANTHER" id="PTHR43235">
    <property type="entry name" value="GLUTAMINE AMIDOTRANSFERASE PB2B2.05-RELATED"/>
    <property type="match status" value="1"/>
</dbReference>
<protein>
    <submittedName>
        <fullName evidence="1">Gamma-glutamyl-gamma-aminobutyrate hydrolase family protein</fullName>
    </submittedName>
</protein>
<keyword evidence="2" id="KW-1185">Reference proteome</keyword>
<sequence>MNQVRLIGITVHADEGRDNDIYPGHPLLYVERDTIELLRRVGLEPYLIPIYRDGSLPSLNFLDALLFTGGGFLSLRKANSRLACLQSTGSSRYEADKKLIEYGLERGLPMIGICRGAQMINEVLGGTLENIPDEGTEHHQERKKVPPEDPVHKIELHDDSRFYSLLHQKTLSVNSFHRQHINQLGRDLKISARSQPDQLIEVFEGTNHPFLFGFQFHPEKLWTKQPIWIKFFEEFAQAASRTGDYCMKN</sequence>
<organism evidence="1 2">
    <name type="scientific">Fictibacillus fluitans</name>
    <dbReference type="NCBI Taxonomy" id="3058422"/>
    <lineage>
        <taxon>Bacteria</taxon>
        <taxon>Bacillati</taxon>
        <taxon>Bacillota</taxon>
        <taxon>Bacilli</taxon>
        <taxon>Bacillales</taxon>
        <taxon>Fictibacillaceae</taxon>
        <taxon>Fictibacillus</taxon>
    </lineage>
</organism>
<comment type="caution">
    <text evidence="1">The sequence shown here is derived from an EMBL/GenBank/DDBJ whole genome shotgun (WGS) entry which is preliminary data.</text>
</comment>
<dbReference type="SUPFAM" id="SSF52317">
    <property type="entry name" value="Class I glutamine amidotransferase-like"/>
    <property type="match status" value="1"/>
</dbReference>
<proteinExistence type="predicted"/>
<name>A0ABT8I1R1_9BACL</name>
<keyword evidence="1" id="KW-0378">Hydrolase</keyword>
<gene>
    <name evidence="1" type="ORF">QYB97_18245</name>
</gene>
<dbReference type="PROSITE" id="PS51273">
    <property type="entry name" value="GATASE_TYPE_1"/>
    <property type="match status" value="1"/>
</dbReference>
<dbReference type="PANTHER" id="PTHR43235:SF1">
    <property type="entry name" value="GLUTAMINE AMIDOTRANSFERASE PB2B2.05-RELATED"/>
    <property type="match status" value="1"/>
</dbReference>
<dbReference type="GO" id="GO:0016787">
    <property type="term" value="F:hydrolase activity"/>
    <property type="evidence" value="ECO:0007669"/>
    <property type="project" value="UniProtKB-KW"/>
</dbReference>